<dbReference type="AlphaFoldDB" id="A0AAD8VQX8"/>
<keyword evidence="2" id="KW-1185">Reference proteome</keyword>
<dbReference type="Proteomes" id="UP001231189">
    <property type="component" value="Unassembled WGS sequence"/>
</dbReference>
<sequence>MTSSDGKFSNDDFFPDVNNLFGNLNMGDDADPAVQGATAAASTVVSHVAPSVVTRNMNCYCATLVKAKGELSAAQEEAYMKVDALVNMIVDSYMTFDNGKEVGMRSRPIFGLTLSCMSWSNYYDYKLTGKHSIVKQAHEI</sequence>
<dbReference type="EMBL" id="JAUUTY010000006">
    <property type="protein sequence ID" value="KAK1614496.1"/>
    <property type="molecule type" value="Genomic_DNA"/>
</dbReference>
<comment type="caution">
    <text evidence="1">The sequence shown here is derived from an EMBL/GenBank/DDBJ whole genome shotgun (WGS) entry which is preliminary data.</text>
</comment>
<evidence type="ECO:0000313" key="2">
    <source>
        <dbReference type="Proteomes" id="UP001231189"/>
    </source>
</evidence>
<protein>
    <submittedName>
        <fullName evidence="1">Uncharacterized protein</fullName>
    </submittedName>
</protein>
<evidence type="ECO:0000313" key="1">
    <source>
        <dbReference type="EMBL" id="KAK1614496.1"/>
    </source>
</evidence>
<name>A0AAD8VQX8_LOLMU</name>
<proteinExistence type="predicted"/>
<reference evidence="1" key="1">
    <citation type="submission" date="2023-07" db="EMBL/GenBank/DDBJ databases">
        <title>A chromosome-level genome assembly of Lolium multiflorum.</title>
        <authorList>
            <person name="Chen Y."/>
            <person name="Copetti D."/>
            <person name="Kolliker R."/>
            <person name="Studer B."/>
        </authorList>
    </citation>
    <scope>NUCLEOTIDE SEQUENCE</scope>
    <source>
        <strain evidence="1">02402/16</strain>
        <tissue evidence="1">Leaf</tissue>
    </source>
</reference>
<gene>
    <name evidence="1" type="ORF">QYE76_020013</name>
</gene>
<accession>A0AAD8VQX8</accession>
<organism evidence="1 2">
    <name type="scientific">Lolium multiflorum</name>
    <name type="common">Italian ryegrass</name>
    <name type="synonym">Lolium perenne subsp. multiflorum</name>
    <dbReference type="NCBI Taxonomy" id="4521"/>
    <lineage>
        <taxon>Eukaryota</taxon>
        <taxon>Viridiplantae</taxon>
        <taxon>Streptophyta</taxon>
        <taxon>Embryophyta</taxon>
        <taxon>Tracheophyta</taxon>
        <taxon>Spermatophyta</taxon>
        <taxon>Magnoliopsida</taxon>
        <taxon>Liliopsida</taxon>
        <taxon>Poales</taxon>
        <taxon>Poaceae</taxon>
        <taxon>BOP clade</taxon>
        <taxon>Pooideae</taxon>
        <taxon>Poodae</taxon>
        <taxon>Poeae</taxon>
        <taxon>Poeae Chloroplast Group 2 (Poeae type)</taxon>
        <taxon>Loliodinae</taxon>
        <taxon>Loliinae</taxon>
        <taxon>Lolium</taxon>
    </lineage>
</organism>